<evidence type="ECO:0000313" key="2">
    <source>
        <dbReference type="EMBL" id="GFY97540.1"/>
    </source>
</evidence>
<name>A0A7J0FFR8_9ERIC</name>
<feature type="compositionally biased region" description="Low complexity" evidence="1">
    <location>
        <begin position="1"/>
        <end position="22"/>
    </location>
</feature>
<comment type="caution">
    <text evidence="2">The sequence shown here is derived from an EMBL/GenBank/DDBJ whole genome shotgun (WGS) entry which is preliminary data.</text>
</comment>
<dbReference type="Proteomes" id="UP000585474">
    <property type="component" value="Unassembled WGS sequence"/>
</dbReference>
<accession>A0A7J0FFR8</accession>
<protein>
    <submittedName>
        <fullName evidence="2">Uncharacterized protein</fullName>
    </submittedName>
</protein>
<evidence type="ECO:0000256" key="1">
    <source>
        <dbReference type="SAM" id="MobiDB-lite"/>
    </source>
</evidence>
<feature type="region of interest" description="Disordered" evidence="1">
    <location>
        <begin position="1"/>
        <end position="32"/>
    </location>
</feature>
<dbReference type="EMBL" id="BJWL01000012">
    <property type="protein sequence ID" value="GFY97540.1"/>
    <property type="molecule type" value="Genomic_DNA"/>
</dbReference>
<dbReference type="AlphaFoldDB" id="A0A7J0FFR8"/>
<reference evidence="2 3" key="1">
    <citation type="submission" date="2019-07" db="EMBL/GenBank/DDBJ databases">
        <title>De Novo Assembly of kiwifruit Actinidia rufa.</title>
        <authorList>
            <person name="Sugita-Konishi S."/>
            <person name="Sato K."/>
            <person name="Mori E."/>
            <person name="Abe Y."/>
            <person name="Kisaki G."/>
            <person name="Hamano K."/>
            <person name="Suezawa K."/>
            <person name="Otani M."/>
            <person name="Fukuda T."/>
            <person name="Manabe T."/>
            <person name="Gomi K."/>
            <person name="Tabuchi M."/>
            <person name="Akimitsu K."/>
            <person name="Kataoka I."/>
        </authorList>
    </citation>
    <scope>NUCLEOTIDE SEQUENCE [LARGE SCALE GENOMIC DNA]</scope>
    <source>
        <strain evidence="3">cv. Fuchu</strain>
    </source>
</reference>
<keyword evidence="3" id="KW-1185">Reference proteome</keyword>
<sequence>MSNTKTGGSGKQSKSKGSSSQRSKGKKNESTNLDYDHTRFTGKVEEKFYNWVWVRNGAVIEREFNFLSFENFLFGYLEDFTNQGWLHLASFKAELILTLCQEFMANIKQKSVTEKGKKRLVSWVRGKKLKITPDTFAKVFGLPHVENPEFEFSDVGMPDLDAISRELLIGSMSFTGLLTELFKRHGIPIPIDLTRIEPEKPIDMYSFTRSEGQQKKRKDQFSHLKEYFGRHTTLLQEIKGMLIRMQAGDNDDDEEDD</sequence>
<organism evidence="2 3">
    <name type="scientific">Actinidia rufa</name>
    <dbReference type="NCBI Taxonomy" id="165716"/>
    <lineage>
        <taxon>Eukaryota</taxon>
        <taxon>Viridiplantae</taxon>
        <taxon>Streptophyta</taxon>
        <taxon>Embryophyta</taxon>
        <taxon>Tracheophyta</taxon>
        <taxon>Spermatophyta</taxon>
        <taxon>Magnoliopsida</taxon>
        <taxon>eudicotyledons</taxon>
        <taxon>Gunneridae</taxon>
        <taxon>Pentapetalae</taxon>
        <taxon>asterids</taxon>
        <taxon>Ericales</taxon>
        <taxon>Actinidiaceae</taxon>
        <taxon>Actinidia</taxon>
    </lineage>
</organism>
<gene>
    <name evidence="2" type="ORF">Acr_12g0000810</name>
</gene>
<evidence type="ECO:0000313" key="3">
    <source>
        <dbReference type="Proteomes" id="UP000585474"/>
    </source>
</evidence>
<proteinExistence type="predicted"/>